<evidence type="ECO:0000313" key="1">
    <source>
        <dbReference type="EMBL" id="VDM51998.1"/>
    </source>
</evidence>
<organism evidence="3">
    <name type="scientific">Angiostrongylus costaricensis</name>
    <name type="common">Nematode worm</name>
    <dbReference type="NCBI Taxonomy" id="334426"/>
    <lineage>
        <taxon>Eukaryota</taxon>
        <taxon>Metazoa</taxon>
        <taxon>Ecdysozoa</taxon>
        <taxon>Nematoda</taxon>
        <taxon>Chromadorea</taxon>
        <taxon>Rhabditida</taxon>
        <taxon>Rhabditina</taxon>
        <taxon>Rhabditomorpha</taxon>
        <taxon>Strongyloidea</taxon>
        <taxon>Metastrongylidae</taxon>
        <taxon>Angiostrongylus</taxon>
    </lineage>
</organism>
<dbReference type="InterPro" id="IPR036249">
    <property type="entry name" value="Thioredoxin-like_sf"/>
</dbReference>
<reference evidence="1 2" key="2">
    <citation type="submission" date="2018-11" db="EMBL/GenBank/DDBJ databases">
        <authorList>
            <consortium name="Pathogen Informatics"/>
        </authorList>
    </citation>
    <scope>NUCLEOTIDE SEQUENCE [LARGE SCALE GENOMIC DNA]</scope>
    <source>
        <strain evidence="1 2">Costa Rica</strain>
    </source>
</reference>
<evidence type="ECO:0000313" key="2">
    <source>
        <dbReference type="Proteomes" id="UP000267027"/>
    </source>
</evidence>
<proteinExistence type="predicted"/>
<dbReference type="EMBL" id="UYYA01000039">
    <property type="protein sequence ID" value="VDM51998.1"/>
    <property type="molecule type" value="Genomic_DNA"/>
</dbReference>
<dbReference type="Gene3D" id="3.40.30.10">
    <property type="entry name" value="Glutaredoxin"/>
    <property type="match status" value="1"/>
</dbReference>
<dbReference type="SUPFAM" id="SSF52833">
    <property type="entry name" value="Thioredoxin-like"/>
    <property type="match status" value="1"/>
</dbReference>
<dbReference type="WBParaSite" id="ACOC_0000041201-mRNA-1">
    <property type="protein sequence ID" value="ACOC_0000041201-mRNA-1"/>
    <property type="gene ID" value="ACOC_0000041201"/>
</dbReference>
<sequence>MDELNDDGILYVERNINDAMTAQNKKRLVDLTKCRTLPQIFVCGRFLCGYTELEAHRPDLIEQCSNDGVTFKPGIDIVASKI</sequence>
<evidence type="ECO:0000313" key="3">
    <source>
        <dbReference type="WBParaSite" id="ACOC_0000041201-mRNA-1"/>
    </source>
</evidence>
<accession>A0A0R3PA75</accession>
<gene>
    <name evidence="1" type="ORF">ACOC_LOCUS413</name>
</gene>
<reference evidence="3" key="1">
    <citation type="submission" date="2017-02" db="UniProtKB">
        <authorList>
            <consortium name="WormBaseParasite"/>
        </authorList>
    </citation>
    <scope>IDENTIFICATION</scope>
</reference>
<dbReference type="Proteomes" id="UP000267027">
    <property type="component" value="Unassembled WGS sequence"/>
</dbReference>
<name>A0A0R3PA75_ANGCS</name>
<dbReference type="AlphaFoldDB" id="A0A0R3PA75"/>
<protein>
    <submittedName>
        <fullName evidence="3">Glutaredoxin domain-containing protein</fullName>
    </submittedName>
</protein>
<dbReference type="OrthoDB" id="418495at2759"/>
<keyword evidence="2" id="KW-1185">Reference proteome</keyword>